<keyword evidence="7" id="KW-0175">Coiled coil</keyword>
<evidence type="ECO:0000256" key="3">
    <source>
        <dbReference type="ARBA" id="ARBA00022692"/>
    </source>
</evidence>
<accession>A0A6L6WLM0</accession>
<dbReference type="Proteomes" id="UP000478892">
    <property type="component" value="Unassembled WGS sequence"/>
</dbReference>
<dbReference type="GO" id="GO:0015031">
    <property type="term" value="P:protein transport"/>
    <property type="evidence" value="ECO:0007669"/>
    <property type="project" value="UniProtKB-KW"/>
</dbReference>
<keyword evidence="3 9" id="KW-0812">Transmembrane</keyword>
<feature type="compositionally biased region" description="Basic and acidic residues" evidence="8">
    <location>
        <begin position="369"/>
        <end position="378"/>
    </location>
</feature>
<evidence type="ECO:0000256" key="6">
    <source>
        <dbReference type="RuleBase" id="RU004057"/>
    </source>
</evidence>
<dbReference type="InterPro" id="IPR002898">
    <property type="entry name" value="MotA_ExbB_proton_chnl"/>
</dbReference>
<keyword evidence="12" id="KW-1185">Reference proteome</keyword>
<feature type="compositionally biased region" description="Basic residues" evidence="8">
    <location>
        <begin position="358"/>
        <end position="368"/>
    </location>
</feature>
<feature type="transmembrane region" description="Helical" evidence="9">
    <location>
        <begin position="107"/>
        <end position="130"/>
    </location>
</feature>
<keyword evidence="4 9" id="KW-1133">Transmembrane helix</keyword>
<evidence type="ECO:0000256" key="2">
    <source>
        <dbReference type="ARBA" id="ARBA00022475"/>
    </source>
</evidence>
<evidence type="ECO:0000313" key="12">
    <source>
        <dbReference type="Proteomes" id="UP000478892"/>
    </source>
</evidence>
<evidence type="ECO:0000259" key="10">
    <source>
        <dbReference type="Pfam" id="PF01618"/>
    </source>
</evidence>
<dbReference type="AlphaFoldDB" id="A0A6L6WLM0"/>
<gene>
    <name evidence="11" type="ORF">GO984_21355</name>
</gene>
<evidence type="ECO:0000313" key="11">
    <source>
        <dbReference type="EMBL" id="MVO18371.1"/>
    </source>
</evidence>
<evidence type="ECO:0000256" key="4">
    <source>
        <dbReference type="ARBA" id="ARBA00022989"/>
    </source>
</evidence>
<evidence type="ECO:0000256" key="8">
    <source>
        <dbReference type="SAM" id="MobiDB-lite"/>
    </source>
</evidence>
<evidence type="ECO:0000256" key="7">
    <source>
        <dbReference type="SAM" id="Coils"/>
    </source>
</evidence>
<feature type="transmembrane region" description="Helical" evidence="9">
    <location>
        <begin position="46"/>
        <end position="65"/>
    </location>
</feature>
<feature type="transmembrane region" description="Helical" evidence="9">
    <location>
        <begin position="77"/>
        <end position="95"/>
    </location>
</feature>
<dbReference type="Pfam" id="PF01618">
    <property type="entry name" value="MotA_ExbB"/>
    <property type="match status" value="1"/>
</dbReference>
<feature type="region of interest" description="Disordered" evidence="8">
    <location>
        <begin position="356"/>
        <end position="378"/>
    </location>
</feature>
<dbReference type="EMBL" id="WQLV01000019">
    <property type="protein sequence ID" value="MVO18371.1"/>
    <property type="molecule type" value="Genomic_DNA"/>
</dbReference>
<comment type="caution">
    <text evidence="11">The sequence shown here is derived from an EMBL/GenBank/DDBJ whole genome shotgun (WGS) entry which is preliminary data.</text>
</comment>
<organism evidence="11 12">
    <name type="scientific">Parasedimentitalea huanghaiensis</name>
    <dbReference type="NCBI Taxonomy" id="2682100"/>
    <lineage>
        <taxon>Bacteria</taxon>
        <taxon>Pseudomonadati</taxon>
        <taxon>Pseudomonadota</taxon>
        <taxon>Alphaproteobacteria</taxon>
        <taxon>Rhodobacterales</taxon>
        <taxon>Paracoccaceae</taxon>
        <taxon>Parasedimentitalea</taxon>
    </lineage>
</organism>
<protein>
    <recommendedName>
        <fullName evidence="10">MotA/TolQ/ExbB proton channel domain-containing protein</fullName>
    </recommendedName>
</protein>
<name>A0A6L6WLM0_9RHOB</name>
<evidence type="ECO:0000256" key="1">
    <source>
        <dbReference type="ARBA" id="ARBA00004651"/>
    </source>
</evidence>
<keyword evidence="6" id="KW-0813">Transport</keyword>
<keyword evidence="2" id="KW-1003">Cell membrane</keyword>
<comment type="similarity">
    <text evidence="6">Belongs to the exbB/tolQ family.</text>
</comment>
<comment type="subcellular location">
    <subcellularLocation>
        <location evidence="1">Cell membrane</location>
        <topology evidence="1">Multi-pass membrane protein</topology>
    </subcellularLocation>
    <subcellularLocation>
        <location evidence="6">Membrane</location>
        <topology evidence="6">Multi-pass membrane protein</topology>
    </subcellularLocation>
</comment>
<sequence>MAQKPSRIHSVAPKVTLDRAAFVLAFLFGVFGGVLIKFWGAHPFFAASYSAAILIFYAFVSWAGGRVKIEPETIGDNCYYLGFLFTLASLSYTLYQMAEPGGGVDTAQVISGFGVALSSTIMGVFLRVFMMQSRSDFVAKDREVRADVNKSFGDFKKNMSGILAQMKAFSTESIQYAAERDERLRTSTEDFIKDYHSDLSKASESLSKAMEKTFSEAATKAVEEISTSVRESNKKSQEALTELVGSIQQLKTELQEQEAQSFEEIQSRRKRTIKELEEAEKRLKAHGVAMEGYIKITRRASDAMTKRLVPSLDAFRERLDKLPPEEEVHDAPFLEPGEGVENPPQIVDRPFVLMASRKGLKSPRKGPRVKPDVKTDAD</sequence>
<reference evidence="11 12" key="1">
    <citation type="submission" date="2019-12" db="EMBL/GenBank/DDBJ databases">
        <authorList>
            <person name="Zhang Y.-J."/>
        </authorList>
    </citation>
    <scope>NUCLEOTIDE SEQUENCE [LARGE SCALE GENOMIC DNA]</scope>
    <source>
        <strain evidence="11 12">CY05</strain>
    </source>
</reference>
<feature type="coiled-coil region" evidence="7">
    <location>
        <begin position="233"/>
        <end position="282"/>
    </location>
</feature>
<keyword evidence="6" id="KW-0653">Protein transport</keyword>
<feature type="transmembrane region" description="Helical" evidence="9">
    <location>
        <begin position="21"/>
        <end position="40"/>
    </location>
</feature>
<evidence type="ECO:0000256" key="5">
    <source>
        <dbReference type="ARBA" id="ARBA00023136"/>
    </source>
</evidence>
<dbReference type="GO" id="GO:0005886">
    <property type="term" value="C:plasma membrane"/>
    <property type="evidence" value="ECO:0007669"/>
    <property type="project" value="UniProtKB-SubCell"/>
</dbReference>
<proteinExistence type="inferred from homology"/>
<evidence type="ECO:0000256" key="9">
    <source>
        <dbReference type="SAM" id="Phobius"/>
    </source>
</evidence>
<keyword evidence="5 9" id="KW-0472">Membrane</keyword>
<feature type="domain" description="MotA/TolQ/ExbB proton channel" evidence="10">
    <location>
        <begin position="72"/>
        <end position="135"/>
    </location>
</feature>
<dbReference type="RefSeq" id="WP_157024577.1">
    <property type="nucleotide sequence ID" value="NZ_WQLV01000019.1"/>
</dbReference>